<dbReference type="PANTHER" id="PTHR42693">
    <property type="entry name" value="ARYLSULFATASE FAMILY MEMBER"/>
    <property type="match status" value="1"/>
</dbReference>
<comment type="similarity">
    <text evidence="1">Belongs to the sulfatase family.</text>
</comment>
<protein>
    <submittedName>
        <fullName evidence="3">Sulfatase-like hydrolase/transferase</fullName>
    </submittedName>
</protein>
<keyword evidence="4" id="KW-1185">Reference proteome</keyword>
<dbReference type="Proteomes" id="UP000830434">
    <property type="component" value="Chromosome"/>
</dbReference>
<evidence type="ECO:0000256" key="1">
    <source>
        <dbReference type="ARBA" id="ARBA00008779"/>
    </source>
</evidence>
<dbReference type="GeneID" id="72191719"/>
<dbReference type="KEGG" id="haxz:M0R88_17650"/>
<feature type="domain" description="Sulfatase N-terminal" evidence="2">
    <location>
        <begin position="44"/>
        <end position="343"/>
    </location>
</feature>
<dbReference type="Pfam" id="PF00884">
    <property type="entry name" value="Sulfatase"/>
    <property type="match status" value="1"/>
</dbReference>
<dbReference type="GO" id="GO:0004065">
    <property type="term" value="F:arylsulfatase activity"/>
    <property type="evidence" value="ECO:0007669"/>
    <property type="project" value="TreeGrafter"/>
</dbReference>
<dbReference type="Gene3D" id="3.40.720.10">
    <property type="entry name" value="Alkaline Phosphatase, subunit A"/>
    <property type="match status" value="1"/>
</dbReference>
<dbReference type="PANTHER" id="PTHR42693:SF33">
    <property type="entry name" value="ARYLSULFATASE"/>
    <property type="match status" value="1"/>
</dbReference>
<name>A0A8U0IGV1_9EURY</name>
<dbReference type="AlphaFoldDB" id="A0A8U0IGV1"/>
<dbReference type="InterPro" id="IPR017850">
    <property type="entry name" value="Alkaline_phosphatase_core_sf"/>
</dbReference>
<proteinExistence type="inferred from homology"/>
<dbReference type="InterPro" id="IPR000917">
    <property type="entry name" value="Sulfatase_N"/>
</dbReference>
<dbReference type="SUPFAM" id="SSF53649">
    <property type="entry name" value="Alkaline phosphatase-like"/>
    <property type="match status" value="1"/>
</dbReference>
<gene>
    <name evidence="3" type="ORF">M0R88_17650</name>
</gene>
<sequence length="449" mass="50004">MNPLTRFPRLNNAWMDLKHRLSHWQKRRERAAETDFDASVGDPRNVLVVVVDCLRADHVGRFGHDRETTPTLDSFDAAAFSNAKAASTWTFPSVPSLLSGRYPHEHGGRFETDPRNLSAAEFPQRPRADVPTLPDLLETAGYDTGMITAIPMAEKAVGERFQHVSVRYTDASERVETARDWISGRDRWFCYLHLGDPHAPLDVPDDHRETFGVPELDDLEDWRFRETTDGDGFETYRDARLRAYDAAVRGADDALAPLLADVGDDTVVVVCGDHGEAFWEHPDLERRLNDDPRGYYATDHGHSVLEEVARVPLWVRAPGVERMESDRAVSLVDVAPSVLRALDADVPDGVSGRDLRDAPDDRTILCEETAYGYNQRAVWQDGRKLVSVPETGTRLAFDLDGYLEGDPLGAVPDHLDAALASFGGGVEGGERMDVDGATQDRLEELGYLE</sequence>
<dbReference type="EMBL" id="CP096658">
    <property type="protein sequence ID" value="UPW00320.1"/>
    <property type="molecule type" value="Genomic_DNA"/>
</dbReference>
<accession>A0A8U0IGV1</accession>
<organism evidence="3 4">
    <name type="scientific">Halorussus gelatinilyticus</name>
    <dbReference type="NCBI Taxonomy" id="2937524"/>
    <lineage>
        <taxon>Archaea</taxon>
        <taxon>Methanobacteriati</taxon>
        <taxon>Methanobacteriota</taxon>
        <taxon>Stenosarchaea group</taxon>
        <taxon>Halobacteria</taxon>
        <taxon>Halobacteriales</taxon>
        <taxon>Haladaptataceae</taxon>
        <taxon>Halorussus</taxon>
    </lineage>
</organism>
<reference evidence="3" key="1">
    <citation type="submission" date="2022-04" db="EMBL/GenBank/DDBJ databases">
        <title>Diverse halophilic archaea isolated from saline environments.</title>
        <authorList>
            <person name="Cui H.-L."/>
        </authorList>
    </citation>
    <scope>NUCLEOTIDE SEQUENCE</scope>
    <source>
        <strain evidence="3">XZYJT40</strain>
    </source>
</reference>
<keyword evidence="3" id="KW-0378">Hydrolase</keyword>
<evidence type="ECO:0000259" key="2">
    <source>
        <dbReference type="Pfam" id="PF00884"/>
    </source>
</evidence>
<evidence type="ECO:0000313" key="3">
    <source>
        <dbReference type="EMBL" id="UPW00320.1"/>
    </source>
</evidence>
<dbReference type="InterPro" id="IPR050738">
    <property type="entry name" value="Sulfatase"/>
</dbReference>
<evidence type="ECO:0000313" key="4">
    <source>
        <dbReference type="Proteomes" id="UP000830434"/>
    </source>
</evidence>
<dbReference type="RefSeq" id="WP_248654731.1">
    <property type="nucleotide sequence ID" value="NZ_CP096658.1"/>
</dbReference>